<organism evidence="2 3">
    <name type="scientific">Scophthalmus maximus</name>
    <name type="common">Turbot</name>
    <name type="synonym">Psetta maxima</name>
    <dbReference type="NCBI Taxonomy" id="52904"/>
    <lineage>
        <taxon>Eukaryota</taxon>
        <taxon>Metazoa</taxon>
        <taxon>Chordata</taxon>
        <taxon>Craniata</taxon>
        <taxon>Vertebrata</taxon>
        <taxon>Euteleostomi</taxon>
        <taxon>Actinopterygii</taxon>
        <taxon>Neopterygii</taxon>
        <taxon>Teleostei</taxon>
        <taxon>Neoteleostei</taxon>
        <taxon>Acanthomorphata</taxon>
        <taxon>Carangaria</taxon>
        <taxon>Pleuronectiformes</taxon>
        <taxon>Pleuronectoidei</taxon>
        <taxon>Scophthalmidae</taxon>
        <taxon>Scophthalmus</taxon>
    </lineage>
</organism>
<proteinExistence type="predicted"/>
<comment type="caution">
    <text evidence="2">The sequence shown here is derived from an EMBL/GenBank/DDBJ whole genome shotgun (WGS) entry which is preliminary data.</text>
</comment>
<accession>A0A6A4TDR1</accession>
<evidence type="ECO:0000256" key="1">
    <source>
        <dbReference type="SAM" id="MobiDB-lite"/>
    </source>
</evidence>
<dbReference type="EMBL" id="VEVO01000003">
    <property type="protein sequence ID" value="KAF0044103.1"/>
    <property type="molecule type" value="Genomic_DNA"/>
</dbReference>
<reference evidence="2 3" key="1">
    <citation type="submission" date="2019-06" db="EMBL/GenBank/DDBJ databases">
        <title>Draft genomes of female and male turbot (Scophthalmus maximus).</title>
        <authorList>
            <person name="Xu H."/>
            <person name="Xu X.-W."/>
            <person name="Shao C."/>
            <person name="Chen S."/>
        </authorList>
    </citation>
    <scope>NUCLEOTIDE SEQUENCE [LARGE SCALE GENOMIC DNA]</scope>
    <source>
        <strain evidence="2">Ysfricsl-2016a</strain>
        <tissue evidence="2">Blood</tissue>
    </source>
</reference>
<evidence type="ECO:0000313" key="2">
    <source>
        <dbReference type="EMBL" id="KAF0044103.1"/>
    </source>
</evidence>
<dbReference type="Proteomes" id="UP000438429">
    <property type="component" value="Unassembled WGS sequence"/>
</dbReference>
<gene>
    <name evidence="2" type="ORF">F2P81_003261</name>
</gene>
<sequence length="118" mass="13018">MSRLMQTPKATSPCMRKNLLGNEQAPDSEVRKHKHENAPCRPCGGSLNPTNRSVNELVLTKGKRNESLLCLSTASSHRPSGKLKTPLLRFPRVRPPPVTLQSPVTDRATARESLVLNI</sequence>
<dbReference type="AlphaFoldDB" id="A0A6A4TDR1"/>
<evidence type="ECO:0000313" key="3">
    <source>
        <dbReference type="Proteomes" id="UP000438429"/>
    </source>
</evidence>
<protein>
    <submittedName>
        <fullName evidence="2">Uncharacterized protein</fullName>
    </submittedName>
</protein>
<name>A0A6A4TDR1_SCOMX</name>
<feature type="region of interest" description="Disordered" evidence="1">
    <location>
        <begin position="72"/>
        <end position="106"/>
    </location>
</feature>
<feature type="region of interest" description="Disordered" evidence="1">
    <location>
        <begin position="1"/>
        <end position="52"/>
    </location>
</feature>
<feature type="compositionally biased region" description="Polar residues" evidence="1">
    <location>
        <begin position="1"/>
        <end position="10"/>
    </location>
</feature>